<gene>
    <name evidence="1" type="ORF">NSU_3734</name>
</gene>
<organism evidence="1 2">
    <name type="scientific">Novosphingobium pentaromativorans US6-1</name>
    <dbReference type="NCBI Taxonomy" id="1088721"/>
    <lineage>
        <taxon>Bacteria</taxon>
        <taxon>Pseudomonadati</taxon>
        <taxon>Pseudomonadota</taxon>
        <taxon>Alphaproteobacteria</taxon>
        <taxon>Sphingomonadales</taxon>
        <taxon>Sphingomonadaceae</taxon>
        <taxon>Novosphingobium</taxon>
    </lineage>
</organism>
<protein>
    <submittedName>
        <fullName evidence="1">Uncharacterized protein</fullName>
    </submittedName>
</protein>
<accession>G6EHB3</accession>
<evidence type="ECO:0000313" key="1">
    <source>
        <dbReference type="EMBL" id="EHJ59402.1"/>
    </source>
</evidence>
<dbReference type="EMBL" id="AGFM01000058">
    <property type="protein sequence ID" value="EHJ59402.1"/>
    <property type="molecule type" value="Genomic_DNA"/>
</dbReference>
<reference evidence="1 2" key="1">
    <citation type="journal article" date="2012" name="J. Bacteriol.">
        <title>Genome sequence of benzo(a)pyrene-degrading bacterium Novosphingobium pentaromativorans US6-1.</title>
        <authorList>
            <person name="Luo Y.R."/>
            <person name="Kang S.G."/>
            <person name="Kim S.J."/>
            <person name="Kim M.R."/>
            <person name="Li N."/>
            <person name="Lee J.H."/>
            <person name="Kwon K.K."/>
        </authorList>
    </citation>
    <scope>NUCLEOTIDE SEQUENCE [LARGE SCALE GENOMIC DNA]</scope>
    <source>
        <strain evidence="1 2">US6-1</strain>
    </source>
</reference>
<dbReference type="AlphaFoldDB" id="G6EHB3"/>
<keyword evidence="2" id="KW-1185">Reference proteome</keyword>
<proteinExistence type="predicted"/>
<comment type="caution">
    <text evidence="1">The sequence shown here is derived from an EMBL/GenBank/DDBJ whole genome shotgun (WGS) entry which is preliminary data.</text>
</comment>
<sequence length="204" mass="21110">MSPFGAIEAGGTKFALATEDAEGHICARHFISTKDPATTLAAATMRTRNRSGSICRRSGAMAWSLALLAMLTACGSAEKASQPDPMPTSYTIRKADLYAASPADICRAKDAAFLNALVQRVSAALPPGTSSFDFVDFRADVPANGKAASAQLRFRTSGPDGAEVTMYASGPFNPQTCVVGPMTGGIGQGPDDPNAAVSFNEKGN</sequence>
<dbReference type="Proteomes" id="UP000004030">
    <property type="component" value="Unassembled WGS sequence"/>
</dbReference>
<evidence type="ECO:0000313" key="2">
    <source>
        <dbReference type="Proteomes" id="UP000004030"/>
    </source>
</evidence>
<name>G6EHB3_9SPHN</name>
<dbReference type="PATRIC" id="fig|1088721.3.peg.3681"/>